<reference evidence="2 3" key="1">
    <citation type="submission" date="2021-01" db="EMBL/GenBank/DDBJ databases">
        <title>Whole genome shotgun sequence of Actinoplanes couchii NBRC 106145.</title>
        <authorList>
            <person name="Komaki H."/>
            <person name="Tamura T."/>
        </authorList>
    </citation>
    <scope>NUCLEOTIDE SEQUENCE [LARGE SCALE GENOMIC DNA]</scope>
    <source>
        <strain evidence="2 3">NBRC 106145</strain>
    </source>
</reference>
<protein>
    <submittedName>
        <fullName evidence="2">Uncharacterized protein</fullName>
    </submittedName>
</protein>
<dbReference type="RefSeq" id="WP_203798201.1">
    <property type="nucleotide sequence ID" value="NZ_BOMG01000057.1"/>
</dbReference>
<keyword evidence="1" id="KW-0812">Transmembrane</keyword>
<proteinExistence type="predicted"/>
<evidence type="ECO:0000313" key="3">
    <source>
        <dbReference type="Proteomes" id="UP000612282"/>
    </source>
</evidence>
<keyword evidence="1" id="KW-1133">Transmembrane helix</keyword>
<dbReference type="Proteomes" id="UP000612282">
    <property type="component" value="Unassembled WGS sequence"/>
</dbReference>
<keyword evidence="1" id="KW-0472">Membrane</keyword>
<keyword evidence="3" id="KW-1185">Reference proteome</keyword>
<organism evidence="2 3">
    <name type="scientific">Actinoplanes couchii</name>
    <dbReference type="NCBI Taxonomy" id="403638"/>
    <lineage>
        <taxon>Bacteria</taxon>
        <taxon>Bacillati</taxon>
        <taxon>Actinomycetota</taxon>
        <taxon>Actinomycetes</taxon>
        <taxon>Micromonosporales</taxon>
        <taxon>Micromonosporaceae</taxon>
        <taxon>Actinoplanes</taxon>
    </lineage>
</organism>
<gene>
    <name evidence="2" type="ORF">Aco03nite_049090</name>
</gene>
<sequence length="118" mass="12958">MLIRAKSRVGRAERLVWRDGRPFERAYRTVSRNGMVREGCGFRSRRFPEVVLFDQAPTSRTFVQVAGVASLVFIGAAVLALSLSPAGFFGMAVYALLPVAWLTTFSSLAGLALASIRY</sequence>
<evidence type="ECO:0000313" key="2">
    <source>
        <dbReference type="EMBL" id="GID56505.1"/>
    </source>
</evidence>
<dbReference type="EMBL" id="BOMG01000057">
    <property type="protein sequence ID" value="GID56505.1"/>
    <property type="molecule type" value="Genomic_DNA"/>
</dbReference>
<evidence type="ECO:0000256" key="1">
    <source>
        <dbReference type="SAM" id="Phobius"/>
    </source>
</evidence>
<comment type="caution">
    <text evidence="2">The sequence shown here is derived from an EMBL/GenBank/DDBJ whole genome shotgun (WGS) entry which is preliminary data.</text>
</comment>
<feature type="transmembrane region" description="Helical" evidence="1">
    <location>
        <begin position="62"/>
        <end position="83"/>
    </location>
</feature>
<accession>A0ABQ3XDM8</accession>
<feature type="transmembrane region" description="Helical" evidence="1">
    <location>
        <begin position="89"/>
        <end position="114"/>
    </location>
</feature>
<name>A0ABQ3XDM8_9ACTN</name>